<dbReference type="InterPro" id="IPR038991">
    <property type="entry name" value="CAAP1"/>
</dbReference>
<reference evidence="3" key="1">
    <citation type="submission" date="2003-08" db="EMBL/GenBank/DDBJ databases">
        <authorList>
            <person name="Birren B."/>
            <person name="Nusbaum C."/>
            <person name="Abebe A."/>
            <person name="Abouelleil A."/>
            <person name="Adekoya E."/>
            <person name="Ait-zahra M."/>
            <person name="Allen N."/>
            <person name="Allen T."/>
            <person name="An P."/>
            <person name="Anderson M."/>
            <person name="Anderson S."/>
            <person name="Arachchi H."/>
            <person name="Armbruster J."/>
            <person name="Bachantsang P."/>
            <person name="Baldwin J."/>
            <person name="Barry A."/>
            <person name="Bayul T."/>
            <person name="Blitshsteyn B."/>
            <person name="Bloom T."/>
            <person name="Blye J."/>
            <person name="Boguslavskiy L."/>
            <person name="Borowsky M."/>
            <person name="Boukhgalter B."/>
            <person name="Brunache A."/>
            <person name="Butler J."/>
            <person name="Calixte N."/>
            <person name="Calvo S."/>
            <person name="Camarata J."/>
            <person name="Campo K."/>
            <person name="Chang J."/>
            <person name="Cheshatsang Y."/>
            <person name="Citroen M."/>
            <person name="Collymore A."/>
            <person name="Considine T."/>
            <person name="Cook A."/>
            <person name="Cooke P."/>
            <person name="Corum B."/>
            <person name="Cuomo C."/>
            <person name="David R."/>
            <person name="Dawoe T."/>
            <person name="Degray S."/>
            <person name="Dodge S."/>
            <person name="Dooley K."/>
            <person name="Dorje P."/>
            <person name="Dorjee K."/>
            <person name="Dorris L."/>
            <person name="Duffey N."/>
            <person name="Dupes A."/>
            <person name="Elkins T."/>
            <person name="Engels R."/>
            <person name="Erickson J."/>
            <person name="Farina A."/>
            <person name="Faro S."/>
            <person name="Ferreira P."/>
            <person name="Fischer H."/>
            <person name="Fitzgerald M."/>
            <person name="Foley K."/>
            <person name="Gage D."/>
            <person name="Galagan J."/>
            <person name="Gearin G."/>
            <person name="Gnerre S."/>
            <person name="Gnirke A."/>
            <person name="Goyette A."/>
            <person name="Graham J."/>
            <person name="Grandbois E."/>
            <person name="Gyaltsen K."/>
            <person name="Hafez N."/>
            <person name="Hagopian D."/>
            <person name="Hagos B."/>
            <person name="Hall J."/>
            <person name="Hatcher B."/>
            <person name="Heller A."/>
            <person name="Higgins H."/>
            <person name="Honan T."/>
            <person name="Horn A."/>
            <person name="Houde N."/>
            <person name="Hughes L."/>
            <person name="Hulme W."/>
            <person name="Husby E."/>
            <person name="Iliev I."/>
            <person name="Jaffe D."/>
            <person name="Jones C."/>
            <person name="Kamal M."/>
            <person name="Kamat A."/>
            <person name="Kamvysselis M."/>
            <person name="Karlsson E."/>
            <person name="Kells C."/>
            <person name="Kieu A."/>
            <person name="Kisner P."/>
            <person name="Kodira C."/>
            <person name="Kulbokas E."/>
            <person name="Labutti K."/>
            <person name="Lama D."/>
            <person name="Landers T."/>
            <person name="Leger J."/>
            <person name="Levine S."/>
            <person name="Lewis D."/>
            <person name="Lewis T."/>
            <person name="Lindblad-toh K."/>
            <person name="Liu X."/>
            <person name="Lokyitsang T."/>
            <person name="Lokyitsang Y."/>
            <person name="Lucien O."/>
            <person name="Lui A."/>
            <person name="Ma L.J."/>
            <person name="Mabbitt R."/>
            <person name="Macdonald J."/>
            <person name="Maclean C."/>
            <person name="Major J."/>
            <person name="Manning J."/>
            <person name="Marabella R."/>
            <person name="Maru K."/>
            <person name="Matthews C."/>
            <person name="Mauceli E."/>
            <person name="Mccarthy M."/>
            <person name="Mcdonough S."/>
            <person name="Mcghee T."/>
            <person name="Meldrim J."/>
            <person name="Meneus L."/>
            <person name="Mesirov J."/>
            <person name="Mihalev A."/>
            <person name="Mihova T."/>
            <person name="Mikkelsen T."/>
            <person name="Mlenga V."/>
            <person name="Moru K."/>
            <person name="Mozes J."/>
            <person name="Mulrain L."/>
            <person name="Munson G."/>
            <person name="Naylor J."/>
            <person name="Newes C."/>
            <person name="Nguyen C."/>
            <person name="Nguyen N."/>
            <person name="Nguyen T."/>
            <person name="Nicol R."/>
            <person name="Nielsen C."/>
            <person name="Nizzari M."/>
            <person name="Norbu C."/>
            <person name="Norbu N."/>
            <person name="O'donnell P."/>
            <person name="Okoawo O."/>
            <person name="O'leary S."/>
            <person name="Omotosho B."/>
            <person name="O'neill K."/>
            <person name="Osman S."/>
            <person name="Parker S."/>
            <person name="Perrin D."/>
            <person name="Phunkhang P."/>
            <person name="Piqani B."/>
            <person name="Purcell S."/>
            <person name="Rachupka T."/>
            <person name="Ramasamy U."/>
            <person name="Rameau R."/>
            <person name="Ray V."/>
            <person name="Raymond C."/>
            <person name="Retta R."/>
            <person name="Richardson S."/>
            <person name="Rise C."/>
            <person name="Rodriguez J."/>
            <person name="Rogers J."/>
            <person name="Rogov P."/>
            <person name="Rutman M."/>
            <person name="Schupbach R."/>
            <person name="Seaman C."/>
            <person name="Settipalli S."/>
            <person name="Sharpe T."/>
            <person name="Sheridan J."/>
            <person name="Sherpa N."/>
            <person name="Shi J."/>
            <person name="Smirnov S."/>
            <person name="Smith C."/>
            <person name="Sougnez C."/>
            <person name="Spencer B."/>
            <person name="Stalker J."/>
            <person name="Stange-thomann N."/>
            <person name="Stavropoulos S."/>
            <person name="Stetson K."/>
            <person name="Stone C."/>
            <person name="Stone S."/>
            <person name="Stubbs M."/>
            <person name="Talamas J."/>
            <person name="Tchuinga P."/>
            <person name="Tenzing P."/>
            <person name="Tesfaye S."/>
            <person name="Theodore J."/>
            <person name="Thoulutsang Y."/>
            <person name="Topham K."/>
            <person name="Towey S."/>
            <person name="Tsamla T."/>
            <person name="Tsomo N."/>
            <person name="Vallee D."/>
            <person name="Vassiliev H."/>
            <person name="Venkataraman V."/>
            <person name="Vinson J."/>
            <person name="Vo A."/>
            <person name="Wade C."/>
            <person name="Wang S."/>
            <person name="Wangchuk T."/>
            <person name="Wangdi T."/>
            <person name="Whittaker C."/>
            <person name="Wilkinson J."/>
            <person name="Wu Y."/>
            <person name="Wyman D."/>
            <person name="Yadav S."/>
            <person name="Yang S."/>
            <person name="Yang X."/>
            <person name="Yeager S."/>
            <person name="Yee E."/>
            <person name="Young G."/>
            <person name="Zainoun J."/>
            <person name="Zembeck L."/>
            <person name="Zimmer A."/>
            <person name="Zody M."/>
            <person name="Lander E."/>
        </authorList>
    </citation>
    <scope>NUCLEOTIDE SEQUENCE [LARGE SCALE GENOMIC DNA]</scope>
</reference>
<dbReference type="GO" id="GO:0042981">
    <property type="term" value="P:regulation of apoptotic process"/>
    <property type="evidence" value="ECO:0007669"/>
    <property type="project" value="InterPro"/>
</dbReference>
<evidence type="ECO:0000256" key="1">
    <source>
        <dbReference type="SAM" id="MobiDB-lite"/>
    </source>
</evidence>
<name>H2YIA9_CIOSA</name>
<proteinExistence type="predicted"/>
<feature type="compositionally biased region" description="Polar residues" evidence="1">
    <location>
        <begin position="117"/>
        <end position="146"/>
    </location>
</feature>
<dbReference type="HOGENOM" id="CLU_1165477_0_0_1"/>
<accession>H2YIA9</accession>
<feature type="compositionally biased region" description="Basic and acidic residues" evidence="1">
    <location>
        <begin position="194"/>
        <end position="208"/>
    </location>
</feature>
<dbReference type="AlphaFoldDB" id="H2YIA9"/>
<evidence type="ECO:0000313" key="2">
    <source>
        <dbReference type="Ensembl" id="ENSCSAVP00000005058.1"/>
    </source>
</evidence>
<reference evidence="2" key="3">
    <citation type="submission" date="2025-09" db="UniProtKB">
        <authorList>
            <consortium name="Ensembl"/>
        </authorList>
    </citation>
    <scope>IDENTIFICATION</scope>
</reference>
<feature type="compositionally biased region" description="Polar residues" evidence="1">
    <location>
        <begin position="53"/>
        <end position="62"/>
    </location>
</feature>
<dbReference type="Proteomes" id="UP000007875">
    <property type="component" value="Unassembled WGS sequence"/>
</dbReference>
<feature type="region of interest" description="Disordered" evidence="1">
    <location>
        <begin position="112"/>
        <end position="168"/>
    </location>
</feature>
<organism evidence="2 3">
    <name type="scientific">Ciona savignyi</name>
    <name type="common">Pacific transparent sea squirt</name>
    <dbReference type="NCBI Taxonomy" id="51511"/>
    <lineage>
        <taxon>Eukaryota</taxon>
        <taxon>Metazoa</taxon>
        <taxon>Chordata</taxon>
        <taxon>Tunicata</taxon>
        <taxon>Ascidiacea</taxon>
        <taxon>Phlebobranchia</taxon>
        <taxon>Cionidae</taxon>
        <taxon>Ciona</taxon>
    </lineage>
</organism>
<feature type="region of interest" description="Disordered" evidence="1">
    <location>
        <begin position="188"/>
        <end position="209"/>
    </location>
</feature>
<dbReference type="OMA" id="EPKFSAM"/>
<reference evidence="2" key="2">
    <citation type="submission" date="2025-08" db="UniProtKB">
        <authorList>
            <consortium name="Ensembl"/>
        </authorList>
    </citation>
    <scope>IDENTIFICATION</scope>
</reference>
<evidence type="ECO:0000313" key="3">
    <source>
        <dbReference type="Proteomes" id="UP000007875"/>
    </source>
</evidence>
<protein>
    <recommendedName>
        <fullName evidence="4">Caspase activity and apoptosis inhibitor 1</fullName>
    </recommendedName>
</protein>
<dbReference type="PANTHER" id="PTHR14740:SF3">
    <property type="entry name" value="CASPASE ACTIVITY AND APOPTOSIS INHIBITOR 1"/>
    <property type="match status" value="1"/>
</dbReference>
<keyword evidence="3" id="KW-1185">Reference proteome</keyword>
<dbReference type="Ensembl" id="ENSCSAVT00000005129.1">
    <property type="protein sequence ID" value="ENSCSAVP00000005058.1"/>
    <property type="gene ID" value="ENSCSAVG00000003017.1"/>
</dbReference>
<sequence>MDQVFKIVKEPKFSAMLPDILKNVPTEELQALCYNKLEVMSTKRLVCVLSGEAMQSSSGTDSSDTENGREAQPKPLTKPKDSSIVQKNFVDSTTSSGCEVLSLLADGSKVEVRSSSDHVVSTSQAEEGSSSDDSANAENGETMSEQQHGEAVVSQSAPDAASDEELEMVEDIVEIEEEADYQDLVDAMLEESLPENKETSVEKDKESELSQLEILELQLRARAIKSLMRNVQSTVDDE</sequence>
<evidence type="ECO:0008006" key="4">
    <source>
        <dbReference type="Google" id="ProtNLM"/>
    </source>
</evidence>
<dbReference type="PANTHER" id="PTHR14740">
    <property type="entry name" value="CASPASE ACTIVITY AND APOPTOSIS INHIBITOR 1"/>
    <property type="match status" value="1"/>
</dbReference>
<dbReference type="Pfam" id="PF15335">
    <property type="entry name" value="CAAP1"/>
    <property type="match status" value="1"/>
</dbReference>
<feature type="region of interest" description="Disordered" evidence="1">
    <location>
        <begin position="53"/>
        <end position="85"/>
    </location>
</feature>
<dbReference type="InParanoid" id="H2YIA9"/>